<evidence type="ECO:0000313" key="2">
    <source>
        <dbReference type="Proteomes" id="UP001154282"/>
    </source>
</evidence>
<gene>
    <name evidence="1" type="ORF">LITE_LOCUS45658</name>
</gene>
<dbReference type="EMBL" id="CAMGYJ010000010">
    <property type="protein sequence ID" value="CAI0550722.1"/>
    <property type="molecule type" value="Genomic_DNA"/>
</dbReference>
<organism evidence="1 2">
    <name type="scientific">Linum tenue</name>
    <dbReference type="NCBI Taxonomy" id="586396"/>
    <lineage>
        <taxon>Eukaryota</taxon>
        <taxon>Viridiplantae</taxon>
        <taxon>Streptophyta</taxon>
        <taxon>Embryophyta</taxon>
        <taxon>Tracheophyta</taxon>
        <taxon>Spermatophyta</taxon>
        <taxon>Magnoliopsida</taxon>
        <taxon>eudicotyledons</taxon>
        <taxon>Gunneridae</taxon>
        <taxon>Pentapetalae</taxon>
        <taxon>rosids</taxon>
        <taxon>fabids</taxon>
        <taxon>Malpighiales</taxon>
        <taxon>Linaceae</taxon>
        <taxon>Linum</taxon>
    </lineage>
</organism>
<evidence type="ECO:0000313" key="1">
    <source>
        <dbReference type="EMBL" id="CAI0550722.1"/>
    </source>
</evidence>
<dbReference type="Proteomes" id="UP001154282">
    <property type="component" value="Unassembled WGS sequence"/>
</dbReference>
<sequence length="100" mass="11483">MASFIIHKPKQSSPFTRAALKTVQLASSFIPTAGRWRPASGSRSPAVTPAGATSAWYRMRIPDRSTCEPCVRRRRWRRMAVGIQLMSRRAVRLWSRSRRR</sequence>
<accession>A0AAV0R2N2</accession>
<keyword evidence="2" id="KW-1185">Reference proteome</keyword>
<comment type="caution">
    <text evidence="1">The sequence shown here is derived from an EMBL/GenBank/DDBJ whole genome shotgun (WGS) entry which is preliminary data.</text>
</comment>
<reference evidence="1" key="1">
    <citation type="submission" date="2022-08" db="EMBL/GenBank/DDBJ databases">
        <authorList>
            <person name="Gutierrez-Valencia J."/>
        </authorList>
    </citation>
    <scope>NUCLEOTIDE SEQUENCE</scope>
</reference>
<protein>
    <submittedName>
        <fullName evidence="1">Uncharacterized protein</fullName>
    </submittedName>
</protein>
<dbReference type="AlphaFoldDB" id="A0AAV0R2N2"/>
<name>A0AAV0R2N2_9ROSI</name>
<proteinExistence type="predicted"/>